<dbReference type="Proteomes" id="UP000285146">
    <property type="component" value="Unassembled WGS sequence"/>
</dbReference>
<reference evidence="1 2" key="1">
    <citation type="submission" date="2015-09" db="EMBL/GenBank/DDBJ databases">
        <title>Host preference determinants of Valsa canker pathogens revealed by comparative genomics.</title>
        <authorList>
            <person name="Yin Z."/>
            <person name="Huang L."/>
        </authorList>
    </citation>
    <scope>NUCLEOTIDE SEQUENCE [LARGE SCALE GENOMIC DNA]</scope>
    <source>
        <strain evidence="1 2">SXYLt</strain>
    </source>
</reference>
<accession>A0A423VJZ3</accession>
<gene>
    <name evidence="1" type="ORF">VPNG_09687</name>
</gene>
<comment type="caution">
    <text evidence="1">The sequence shown here is derived from an EMBL/GenBank/DDBJ whole genome shotgun (WGS) entry which is preliminary data.</text>
</comment>
<keyword evidence="2" id="KW-1185">Reference proteome</keyword>
<dbReference type="AlphaFoldDB" id="A0A423VJZ3"/>
<protein>
    <submittedName>
        <fullName evidence="1">Uncharacterized protein</fullName>
    </submittedName>
</protein>
<evidence type="ECO:0000313" key="2">
    <source>
        <dbReference type="Proteomes" id="UP000285146"/>
    </source>
</evidence>
<sequence>MPPRYPPVSCTVFGILAAKGRVLHAELLESIKRRGHTYVQMPEIAPGYTTNLEPPGWAVMDYMHYAMLREAGQPSEEYVLAGSRRGGSLRRLYHGCGVAATPCGLVERALGGCECGGSVCGGGGGGGGVARFRYLEV</sequence>
<dbReference type="EMBL" id="LKEB01000092">
    <property type="protein sequence ID" value="ROV91256.1"/>
    <property type="molecule type" value="Genomic_DNA"/>
</dbReference>
<dbReference type="InParanoid" id="A0A423VJZ3"/>
<organism evidence="1 2">
    <name type="scientific">Cytospora leucostoma</name>
    <dbReference type="NCBI Taxonomy" id="1230097"/>
    <lineage>
        <taxon>Eukaryota</taxon>
        <taxon>Fungi</taxon>
        <taxon>Dikarya</taxon>
        <taxon>Ascomycota</taxon>
        <taxon>Pezizomycotina</taxon>
        <taxon>Sordariomycetes</taxon>
        <taxon>Sordariomycetidae</taxon>
        <taxon>Diaporthales</taxon>
        <taxon>Cytosporaceae</taxon>
        <taxon>Cytospora</taxon>
    </lineage>
</organism>
<evidence type="ECO:0000313" key="1">
    <source>
        <dbReference type="EMBL" id="ROV91256.1"/>
    </source>
</evidence>
<dbReference type="OrthoDB" id="5103525at2759"/>
<name>A0A423VJZ3_9PEZI</name>
<proteinExistence type="predicted"/>